<feature type="binding site" evidence="7">
    <location>
        <position position="50"/>
    </location>
    <ligand>
        <name>Fe cation</name>
        <dbReference type="ChEBI" id="CHEBI:24875"/>
        <label>3</label>
    </ligand>
</feature>
<organism evidence="9 10">
    <name type="scientific">Koribacter versatilis (strain Ellin345)</name>
    <dbReference type="NCBI Taxonomy" id="204669"/>
    <lineage>
        <taxon>Bacteria</taxon>
        <taxon>Pseudomonadati</taxon>
        <taxon>Acidobacteriota</taxon>
        <taxon>Terriglobia</taxon>
        <taxon>Terriglobales</taxon>
        <taxon>Candidatus Korobacteraceae</taxon>
        <taxon>Candidatus Korobacter</taxon>
    </lineage>
</organism>
<comment type="similarity">
    <text evidence="1 6">Belongs to the bacterioferritin family.</text>
</comment>
<dbReference type="InterPro" id="IPR002024">
    <property type="entry name" value="Bacterioferritin"/>
</dbReference>
<dbReference type="AlphaFoldDB" id="Q1IS71"/>
<accession>Q1IS71</accession>
<dbReference type="RefSeq" id="WP_011522081.1">
    <property type="nucleotide sequence ID" value="NC_008009.1"/>
</dbReference>
<evidence type="ECO:0000256" key="7">
    <source>
        <dbReference type="PIRSR" id="PIRSR002560-1"/>
    </source>
</evidence>
<dbReference type="GO" id="GO:0006879">
    <property type="term" value="P:intracellular iron ion homeostasis"/>
    <property type="evidence" value="ECO:0007669"/>
    <property type="project" value="UniProtKB-KW"/>
</dbReference>
<dbReference type="InterPro" id="IPR009040">
    <property type="entry name" value="Ferritin-like_diiron"/>
</dbReference>
<evidence type="ECO:0000259" key="8">
    <source>
        <dbReference type="PROSITE" id="PS50905"/>
    </source>
</evidence>
<feature type="binding site" evidence="7">
    <location>
        <position position="127"/>
    </location>
    <ligand>
        <name>Fe cation</name>
        <dbReference type="ChEBI" id="CHEBI:24875"/>
        <label>2</label>
    </ligand>
</feature>
<sequence>MKGDPKVIEQLNHALHGEMTAILQYMTQSEMCSNWGYPRLAVLTKARAIEEMRHAEGLIERIMFLDAVPEVTVSLKPEIGANVTEQFKFGLKDEQGAIREYNDAMKICADANDRGTEDLFEHMLVDEERHADFLDAQLHAIEEMGIANYLAQQVKN</sequence>
<keyword evidence="3" id="KW-0349">Heme</keyword>
<dbReference type="PANTHER" id="PTHR30295:SF0">
    <property type="entry name" value="BACTERIOFERRITIN"/>
    <property type="match status" value="1"/>
</dbReference>
<feature type="binding site" evidence="7">
    <location>
        <position position="127"/>
    </location>
    <ligand>
        <name>Fe cation</name>
        <dbReference type="ChEBI" id="CHEBI:24875"/>
        <label>1</label>
    </ligand>
</feature>
<proteinExistence type="inferred from homology"/>
<dbReference type="GO" id="GO:0008199">
    <property type="term" value="F:ferric iron binding"/>
    <property type="evidence" value="ECO:0007669"/>
    <property type="project" value="InterPro"/>
</dbReference>
<evidence type="ECO:0000256" key="6">
    <source>
        <dbReference type="PIRNR" id="PIRNR002560"/>
    </source>
</evidence>
<dbReference type="Gene3D" id="1.20.1260.10">
    <property type="match status" value="1"/>
</dbReference>
<evidence type="ECO:0000256" key="3">
    <source>
        <dbReference type="ARBA" id="ARBA00022617"/>
    </source>
</evidence>
<dbReference type="GO" id="GO:0005829">
    <property type="term" value="C:cytosol"/>
    <property type="evidence" value="ECO:0007669"/>
    <property type="project" value="TreeGrafter"/>
</dbReference>
<dbReference type="EnsemblBacteria" id="ABF40279">
    <property type="protein sequence ID" value="ABF40279"/>
    <property type="gene ID" value="Acid345_1277"/>
</dbReference>
<feature type="domain" description="Ferritin-like diiron" evidence="8">
    <location>
        <begin position="1"/>
        <end position="145"/>
    </location>
</feature>
<keyword evidence="10" id="KW-1185">Reference proteome</keyword>
<dbReference type="InterPro" id="IPR008331">
    <property type="entry name" value="Ferritin_DPS_dom"/>
</dbReference>
<dbReference type="Pfam" id="PF00210">
    <property type="entry name" value="Ferritin"/>
    <property type="match status" value="1"/>
</dbReference>
<feature type="binding site" evidence="7">
    <location>
        <position position="51"/>
    </location>
    <ligand>
        <name>Fe cation</name>
        <dbReference type="ChEBI" id="CHEBI:24875"/>
        <label>2</label>
    </ligand>
</feature>
<feature type="binding site" description="axial binding residue" evidence="7">
    <location>
        <position position="52"/>
    </location>
    <ligand>
        <name>heme b</name>
        <dbReference type="ChEBI" id="CHEBI:60344"/>
        <note>ligand shared between dimeric partners</note>
    </ligand>
    <ligandPart>
        <name>Fe</name>
        <dbReference type="ChEBI" id="CHEBI:18248"/>
    </ligandPart>
</feature>
<evidence type="ECO:0000256" key="5">
    <source>
        <dbReference type="ARBA" id="ARBA00023004"/>
    </source>
</evidence>
<dbReference type="CDD" id="cd00907">
    <property type="entry name" value="Bacterioferritin"/>
    <property type="match status" value="1"/>
</dbReference>
<dbReference type="PANTHER" id="PTHR30295">
    <property type="entry name" value="BACTERIOFERRITIN"/>
    <property type="match status" value="1"/>
</dbReference>
<dbReference type="GO" id="GO:0020037">
    <property type="term" value="F:heme binding"/>
    <property type="evidence" value="ECO:0007669"/>
    <property type="project" value="TreeGrafter"/>
</dbReference>
<feature type="binding site" evidence="7">
    <location>
        <position position="51"/>
    </location>
    <ligand>
        <name>Fe cation</name>
        <dbReference type="ChEBI" id="CHEBI:24875"/>
        <label>1</label>
    </ligand>
</feature>
<keyword evidence="5 6" id="KW-0408">Iron</keyword>
<evidence type="ECO:0000313" key="10">
    <source>
        <dbReference type="Proteomes" id="UP000002432"/>
    </source>
</evidence>
<comment type="catalytic activity">
    <reaction evidence="6">
        <text>4 Fe(2+) + O2 + 4 H(+) = 4 Fe(3+) + 2 H2O</text>
        <dbReference type="Rhea" id="RHEA:11148"/>
        <dbReference type="ChEBI" id="CHEBI:15377"/>
        <dbReference type="ChEBI" id="CHEBI:15378"/>
        <dbReference type="ChEBI" id="CHEBI:15379"/>
        <dbReference type="ChEBI" id="CHEBI:29033"/>
        <dbReference type="ChEBI" id="CHEBI:29034"/>
        <dbReference type="EC" id="1.16.3.1"/>
    </reaction>
</comment>
<dbReference type="EC" id="1.16.3.1" evidence="6"/>
<evidence type="ECO:0000256" key="4">
    <source>
        <dbReference type="ARBA" id="ARBA00022723"/>
    </source>
</evidence>
<dbReference type="PRINTS" id="PR00601">
    <property type="entry name" value="BACFERRITIN"/>
</dbReference>
<dbReference type="GO" id="GO:0004322">
    <property type="term" value="F:ferroxidase activity"/>
    <property type="evidence" value="ECO:0007669"/>
    <property type="project" value="UniProtKB-EC"/>
</dbReference>
<name>Q1IS71_KORVE</name>
<feature type="binding site" evidence="7">
    <location>
        <position position="18"/>
    </location>
    <ligand>
        <name>Fe cation</name>
        <dbReference type="ChEBI" id="CHEBI:24875"/>
        <label>1</label>
    </ligand>
</feature>
<dbReference type="PROSITE" id="PS50905">
    <property type="entry name" value="FERRITIN_LIKE"/>
    <property type="match status" value="1"/>
</dbReference>
<evidence type="ECO:0000256" key="2">
    <source>
        <dbReference type="ARBA" id="ARBA00022434"/>
    </source>
</evidence>
<dbReference type="eggNOG" id="COG2193">
    <property type="taxonomic scope" value="Bacteria"/>
</dbReference>
<feature type="binding site" evidence="7">
    <location>
        <position position="54"/>
    </location>
    <ligand>
        <name>Fe cation</name>
        <dbReference type="ChEBI" id="CHEBI:24875"/>
        <label>1</label>
    </ligand>
</feature>
<reference evidence="9 10" key="1">
    <citation type="journal article" date="2009" name="Appl. Environ. Microbiol.">
        <title>Three genomes from the phylum Acidobacteria provide insight into the lifestyles of these microorganisms in soils.</title>
        <authorList>
            <person name="Ward N.L."/>
            <person name="Challacombe J.F."/>
            <person name="Janssen P.H."/>
            <person name="Henrissat B."/>
            <person name="Coutinho P.M."/>
            <person name="Wu M."/>
            <person name="Xie G."/>
            <person name="Haft D.H."/>
            <person name="Sait M."/>
            <person name="Badger J."/>
            <person name="Barabote R.D."/>
            <person name="Bradley B."/>
            <person name="Brettin T.S."/>
            <person name="Brinkac L.M."/>
            <person name="Bruce D."/>
            <person name="Creasy T."/>
            <person name="Daugherty S.C."/>
            <person name="Davidsen T.M."/>
            <person name="DeBoy R.T."/>
            <person name="Detter J.C."/>
            <person name="Dodson R.J."/>
            <person name="Durkin A.S."/>
            <person name="Ganapathy A."/>
            <person name="Gwinn-Giglio M."/>
            <person name="Han C.S."/>
            <person name="Khouri H."/>
            <person name="Kiss H."/>
            <person name="Kothari S.P."/>
            <person name="Madupu R."/>
            <person name="Nelson K.E."/>
            <person name="Nelson W.C."/>
            <person name="Paulsen I."/>
            <person name="Penn K."/>
            <person name="Ren Q."/>
            <person name="Rosovitz M.J."/>
            <person name="Selengut J.D."/>
            <person name="Shrivastava S."/>
            <person name="Sullivan S.A."/>
            <person name="Tapia R."/>
            <person name="Thompson L.S."/>
            <person name="Watkins K.L."/>
            <person name="Yang Q."/>
            <person name="Yu C."/>
            <person name="Zafar N."/>
            <person name="Zhou L."/>
            <person name="Kuske C.R."/>
        </authorList>
    </citation>
    <scope>NUCLEOTIDE SEQUENCE [LARGE SCALE GENOMIC DNA]</scope>
    <source>
        <strain evidence="9 10">Ellin345</strain>
    </source>
</reference>
<feature type="binding site" evidence="7">
    <location>
        <position position="94"/>
    </location>
    <ligand>
        <name>Fe cation</name>
        <dbReference type="ChEBI" id="CHEBI:24875"/>
        <label>2</label>
    </ligand>
</feature>
<dbReference type="InterPro" id="IPR009078">
    <property type="entry name" value="Ferritin-like_SF"/>
</dbReference>
<dbReference type="Proteomes" id="UP000002432">
    <property type="component" value="Chromosome"/>
</dbReference>
<dbReference type="InterPro" id="IPR012347">
    <property type="entry name" value="Ferritin-like"/>
</dbReference>
<evidence type="ECO:0000256" key="1">
    <source>
        <dbReference type="ARBA" id="ARBA00008093"/>
    </source>
</evidence>
<dbReference type="PIRSF" id="PIRSF002560">
    <property type="entry name" value="Bacterioferritin"/>
    <property type="match status" value="1"/>
</dbReference>
<dbReference type="SUPFAM" id="SSF47240">
    <property type="entry name" value="Ferritin-like"/>
    <property type="match status" value="1"/>
</dbReference>
<dbReference type="HOGENOM" id="CLU_104506_2_0_0"/>
<evidence type="ECO:0000313" key="9">
    <source>
        <dbReference type="EMBL" id="ABF40279.1"/>
    </source>
</evidence>
<dbReference type="OrthoDB" id="9800505at2"/>
<feature type="binding site" evidence="7">
    <location>
        <position position="130"/>
    </location>
    <ligand>
        <name>Fe cation</name>
        <dbReference type="ChEBI" id="CHEBI:24875"/>
        <label>2</label>
    </ligand>
</feature>
<dbReference type="GO" id="GO:0006826">
    <property type="term" value="P:iron ion transport"/>
    <property type="evidence" value="ECO:0007669"/>
    <property type="project" value="InterPro"/>
</dbReference>
<dbReference type="KEGG" id="aba:Acid345_1277"/>
<dbReference type="NCBIfam" id="TIGR00754">
    <property type="entry name" value="bfr"/>
    <property type="match status" value="1"/>
</dbReference>
<protein>
    <recommendedName>
        <fullName evidence="6">Bacterioferritin</fullName>
        <ecNumber evidence="6">1.16.3.1</ecNumber>
    </recommendedName>
</protein>
<keyword evidence="4 6" id="KW-0479">Metal-binding</keyword>
<dbReference type="STRING" id="204669.Acid345_1277"/>
<keyword evidence="2 6" id="KW-0409">Iron storage</keyword>
<dbReference type="EMBL" id="CP000360">
    <property type="protein sequence ID" value="ABF40279.1"/>
    <property type="molecule type" value="Genomic_DNA"/>
</dbReference>
<gene>
    <name evidence="9" type="ordered locus">Acid345_1277</name>
</gene>
<comment type="function">
    <text evidence="6">Iron-storage protein, whose ferroxidase center binds Fe(2+), oxidizes it using dioxygen to Fe(3+), and participates in the subsequent Fe(3+) oxide mineral core formation within the central cavity of the BFR protein shell.</text>
</comment>